<feature type="transmembrane region" description="Helical" evidence="3">
    <location>
        <begin position="420"/>
        <end position="440"/>
    </location>
</feature>
<evidence type="ECO:0000313" key="8">
    <source>
        <dbReference type="Proteomes" id="UP000621492"/>
    </source>
</evidence>
<feature type="chain" id="PRO_5040741449" description="DUF2207 domain-containing protein" evidence="4">
    <location>
        <begin position="24"/>
        <end position="558"/>
    </location>
</feature>
<feature type="domain" description="Predicted membrane protein YciQ-like C-terminal" evidence="6">
    <location>
        <begin position="283"/>
        <end position="459"/>
    </location>
</feature>
<keyword evidence="1" id="KW-0175">Coiled coil</keyword>
<feature type="transmembrane region" description="Helical" evidence="3">
    <location>
        <begin position="237"/>
        <end position="257"/>
    </location>
</feature>
<feature type="compositionally biased region" description="Gly residues" evidence="2">
    <location>
        <begin position="540"/>
        <end position="558"/>
    </location>
</feature>
<keyword evidence="3" id="KW-0812">Transmembrane</keyword>
<reference evidence="7" key="1">
    <citation type="journal article" date="2014" name="Int. J. Syst. Evol. Microbiol.">
        <title>Complete genome sequence of Corynebacterium casei LMG S-19264T (=DSM 44701T), isolated from a smear-ripened cheese.</title>
        <authorList>
            <consortium name="US DOE Joint Genome Institute (JGI-PGF)"/>
            <person name="Walter F."/>
            <person name="Albersmeier A."/>
            <person name="Kalinowski J."/>
            <person name="Ruckert C."/>
        </authorList>
    </citation>
    <scope>NUCLEOTIDE SEQUENCE</scope>
    <source>
        <strain evidence="7">CGMCC 1.15454</strain>
    </source>
</reference>
<keyword evidence="3" id="KW-0472">Membrane</keyword>
<dbReference type="Pfam" id="PF20990">
    <property type="entry name" value="DUF2207_C"/>
    <property type="match status" value="1"/>
</dbReference>
<dbReference type="AlphaFoldDB" id="A0A9W5U2C8"/>
<dbReference type="Proteomes" id="UP000621492">
    <property type="component" value="Unassembled WGS sequence"/>
</dbReference>
<evidence type="ECO:0000313" key="7">
    <source>
        <dbReference type="EMBL" id="GGB61208.1"/>
    </source>
</evidence>
<feature type="coiled-coil region" evidence="1">
    <location>
        <begin position="210"/>
        <end position="237"/>
    </location>
</feature>
<dbReference type="RefSeq" id="WP_188725866.1">
    <property type="nucleotide sequence ID" value="NZ_BMJD01000064.1"/>
</dbReference>
<reference evidence="7" key="2">
    <citation type="submission" date="2020-09" db="EMBL/GenBank/DDBJ databases">
        <authorList>
            <person name="Sun Q."/>
            <person name="Zhou Y."/>
        </authorList>
    </citation>
    <scope>NUCLEOTIDE SEQUENCE</scope>
    <source>
        <strain evidence="7">CGMCC 1.15454</strain>
    </source>
</reference>
<evidence type="ECO:0000256" key="2">
    <source>
        <dbReference type="SAM" id="MobiDB-lite"/>
    </source>
</evidence>
<name>A0A9W5U2C8_9BACI</name>
<feature type="signal peptide" evidence="4">
    <location>
        <begin position="1"/>
        <end position="23"/>
    </location>
</feature>
<keyword evidence="3" id="KW-1133">Transmembrane helix</keyword>
<evidence type="ECO:0000256" key="3">
    <source>
        <dbReference type="SAM" id="Phobius"/>
    </source>
</evidence>
<dbReference type="InterPro" id="IPR048389">
    <property type="entry name" value="YciQ-like_C"/>
</dbReference>
<proteinExistence type="predicted"/>
<organism evidence="7 8">
    <name type="scientific">Lentibacillus populi</name>
    <dbReference type="NCBI Taxonomy" id="1827502"/>
    <lineage>
        <taxon>Bacteria</taxon>
        <taxon>Bacillati</taxon>
        <taxon>Bacillota</taxon>
        <taxon>Bacilli</taxon>
        <taxon>Bacillales</taxon>
        <taxon>Bacillaceae</taxon>
        <taxon>Lentibacillus</taxon>
    </lineage>
</organism>
<feature type="domain" description="DUF2207" evidence="5">
    <location>
        <begin position="27"/>
        <end position="191"/>
    </location>
</feature>
<evidence type="ECO:0000259" key="5">
    <source>
        <dbReference type="Pfam" id="PF09972"/>
    </source>
</evidence>
<evidence type="ECO:0000259" key="6">
    <source>
        <dbReference type="Pfam" id="PF20990"/>
    </source>
</evidence>
<keyword evidence="4" id="KW-0732">Signal</keyword>
<feature type="region of interest" description="Disordered" evidence="2">
    <location>
        <begin position="530"/>
        <end position="558"/>
    </location>
</feature>
<sequence length="558" mass="63016">MKKLLALIVLLASIMISPLTTHAMEYSIDHMKIDAFLQKDGMVDVTEVQVYSFEGKFKGITRTLIPKKGTQIIDVKATENGKKLKVEQDDNEYKIYRKGKDEEVTINLTYTIKNGVQRYSDVGQFNWPFFDESNESDYEQFDVYVHPPQPTEDVIAFGDEEAFGTANINDGGIVHFAMGKVPEGSNGNIRVAYDAELFPGTALTKDKPMREEILAAKTELQEKQAAFEERKEFLANLAPYIVGVFVFYFLGLCFYAWQKKRVTGMEMERRFPAVYFIPKADMSMPATISFMNSGIIGAEALTAALMDLVRKGYVKRKNEDTFDVVHRNTDYQHENFLIHWLFDTIGKNGVFRLEDLEKYTKKKANQSKYRKDFETWKQAVQDEVKSHHLYEKKTKIRVWAGLSSILLIPLVILFGVHELFMWVFFSILLFIGLGLFALFYRPRTIKGTKVVQQWKAFKEKYPEINVDEWNEQMDDDQKRAFIFGVGMNDKRMKKKNEQLLEAIPPTSYAGSDLVLFTAIAAASTSFESANNTASASSPGGTPGGGAGVGGGGGGSGAF</sequence>
<accession>A0A9W5U2C8</accession>
<protein>
    <recommendedName>
        <fullName evidence="9">DUF2207 domain-containing protein</fullName>
    </recommendedName>
</protein>
<dbReference type="Pfam" id="PF09972">
    <property type="entry name" value="DUF2207"/>
    <property type="match status" value="1"/>
</dbReference>
<keyword evidence="8" id="KW-1185">Reference proteome</keyword>
<dbReference type="InterPro" id="IPR018702">
    <property type="entry name" value="DUF2207"/>
</dbReference>
<comment type="caution">
    <text evidence="7">The sequence shown here is derived from an EMBL/GenBank/DDBJ whole genome shotgun (WGS) entry which is preliminary data.</text>
</comment>
<evidence type="ECO:0000256" key="4">
    <source>
        <dbReference type="SAM" id="SignalP"/>
    </source>
</evidence>
<gene>
    <name evidence="7" type="ORF">GCM10011409_43070</name>
</gene>
<feature type="transmembrane region" description="Helical" evidence="3">
    <location>
        <begin position="396"/>
        <end position="414"/>
    </location>
</feature>
<evidence type="ECO:0008006" key="9">
    <source>
        <dbReference type="Google" id="ProtNLM"/>
    </source>
</evidence>
<dbReference type="EMBL" id="BMJD01000064">
    <property type="protein sequence ID" value="GGB61208.1"/>
    <property type="molecule type" value="Genomic_DNA"/>
</dbReference>
<evidence type="ECO:0000256" key="1">
    <source>
        <dbReference type="SAM" id="Coils"/>
    </source>
</evidence>